<keyword evidence="3" id="KW-0326">Glycosidase</keyword>
<dbReference type="EMBL" id="JBHUMY010000005">
    <property type="protein sequence ID" value="MFD2659573.1"/>
    <property type="molecule type" value="Genomic_DNA"/>
</dbReference>
<evidence type="ECO:0000256" key="1">
    <source>
        <dbReference type="SAM" id="SignalP"/>
    </source>
</evidence>
<dbReference type="Proteomes" id="UP001597493">
    <property type="component" value="Unassembled WGS sequence"/>
</dbReference>
<evidence type="ECO:0000313" key="3">
    <source>
        <dbReference type="EMBL" id="MFD2659573.1"/>
    </source>
</evidence>
<evidence type="ECO:0000259" key="2">
    <source>
        <dbReference type="Pfam" id="PF09992"/>
    </source>
</evidence>
<dbReference type="Pfam" id="PF09992">
    <property type="entry name" value="NAGPA"/>
    <property type="match status" value="1"/>
</dbReference>
<accession>A0ABW5QV01</accession>
<feature type="domain" description="Phosphodiester glycosidase" evidence="2">
    <location>
        <begin position="291"/>
        <end position="458"/>
    </location>
</feature>
<organism evidence="3 4">
    <name type="scientific">Paenibacillus thailandensis</name>
    <dbReference type="NCBI Taxonomy" id="393250"/>
    <lineage>
        <taxon>Bacteria</taxon>
        <taxon>Bacillati</taxon>
        <taxon>Bacillota</taxon>
        <taxon>Bacilli</taxon>
        <taxon>Bacillales</taxon>
        <taxon>Paenibacillaceae</taxon>
        <taxon>Paenibacillus</taxon>
    </lineage>
</organism>
<dbReference type="PANTHER" id="PTHR40446">
    <property type="entry name" value="N-ACETYLGLUCOSAMINE-1-PHOSPHODIESTER ALPHA-N-ACETYLGLUCOSAMINIDASE"/>
    <property type="match status" value="1"/>
</dbReference>
<reference evidence="4" key="1">
    <citation type="journal article" date="2019" name="Int. J. Syst. Evol. Microbiol.">
        <title>The Global Catalogue of Microorganisms (GCM) 10K type strain sequencing project: providing services to taxonomists for standard genome sequencing and annotation.</title>
        <authorList>
            <consortium name="The Broad Institute Genomics Platform"/>
            <consortium name="The Broad Institute Genome Sequencing Center for Infectious Disease"/>
            <person name="Wu L."/>
            <person name="Ma J."/>
        </authorList>
    </citation>
    <scope>NUCLEOTIDE SEQUENCE [LARGE SCALE GENOMIC DNA]</scope>
    <source>
        <strain evidence="4">TISTR 1827</strain>
    </source>
</reference>
<dbReference type="RefSeq" id="WP_379270261.1">
    <property type="nucleotide sequence ID" value="NZ_JBHUGT010000013.1"/>
</dbReference>
<keyword evidence="3" id="KW-0378">Hydrolase</keyword>
<dbReference type="PANTHER" id="PTHR40446:SF2">
    <property type="entry name" value="N-ACETYLGLUCOSAMINE-1-PHOSPHODIESTER ALPHA-N-ACETYLGLUCOSAMINIDASE"/>
    <property type="match status" value="1"/>
</dbReference>
<dbReference type="GO" id="GO:0016798">
    <property type="term" value="F:hydrolase activity, acting on glycosyl bonds"/>
    <property type="evidence" value="ECO:0007669"/>
    <property type="project" value="UniProtKB-KW"/>
</dbReference>
<dbReference type="InterPro" id="IPR018711">
    <property type="entry name" value="NAGPA"/>
</dbReference>
<keyword evidence="1" id="KW-0732">Signal</keyword>
<sequence length="464" mass="48064">MQNINGAKKLAWGLKAAAMAALIATGASAAVPAGLLPSKAAAAEAAKQVDIAYPAASVQTPLNARVPVGDKIKLSEAVNVYYETGNPAIARVNSRGVLIPASSGNTKLVIKVSTPGYKGSLTLPVRVTAPASSAVITKAAKKVTVNGKTFNVQTVSVPKGTPVTAALPQRKVGLVQGLKDIAVSYNADAAINGTYFEAYGGIPEPYGMIMSDGIMEHVGNTGTTIGFQWDGKAVMDTLRVSIKGGTNGSFGYPNGWYAYFINRTPEKGKASAILFTPRRGTHIGFAYGKMITVSKGVVTKIETNVNAAIPKDGYVIVFNGSDASLADRFKPGMTVDYQIETTNADGKTVDWSQVHTAIGAGPTLVKDGKVQVDPVKEGFTSDKILTGGGARSGIAVMNDGSIMLATVPGATIKQWAEIMAKLGAKQAMNLDGGASSGLYAKGQTITPPGRQIGNALVFGGKLKW</sequence>
<comment type="caution">
    <text evidence="3">The sequence shown here is derived from an EMBL/GenBank/DDBJ whole genome shotgun (WGS) entry which is preliminary data.</text>
</comment>
<feature type="signal peptide" evidence="1">
    <location>
        <begin position="1"/>
        <end position="29"/>
    </location>
</feature>
<gene>
    <name evidence="3" type="ORF">ACFSW5_04755</name>
</gene>
<protein>
    <submittedName>
        <fullName evidence="3">Phosphodiester glycosidase family protein</fullName>
    </submittedName>
</protein>
<proteinExistence type="predicted"/>
<name>A0ABW5QV01_9BACL</name>
<evidence type="ECO:0000313" key="4">
    <source>
        <dbReference type="Proteomes" id="UP001597493"/>
    </source>
</evidence>
<feature type="chain" id="PRO_5046991604" evidence="1">
    <location>
        <begin position="30"/>
        <end position="464"/>
    </location>
</feature>
<keyword evidence="4" id="KW-1185">Reference proteome</keyword>